<evidence type="ECO:0008006" key="2">
    <source>
        <dbReference type="Google" id="ProtNLM"/>
    </source>
</evidence>
<protein>
    <recommendedName>
        <fullName evidence="2">ASCH domain-containing protein</fullName>
    </recommendedName>
</protein>
<reference evidence="1" key="1">
    <citation type="journal article" date="2015" name="Nature">
        <title>Complex archaea that bridge the gap between prokaryotes and eukaryotes.</title>
        <authorList>
            <person name="Spang A."/>
            <person name="Saw J.H."/>
            <person name="Jorgensen S.L."/>
            <person name="Zaremba-Niedzwiedzka K."/>
            <person name="Martijn J."/>
            <person name="Lind A.E."/>
            <person name="van Eijk R."/>
            <person name="Schleper C."/>
            <person name="Guy L."/>
            <person name="Ettema T.J."/>
        </authorList>
    </citation>
    <scope>NUCLEOTIDE SEQUENCE</scope>
</reference>
<feature type="non-terminal residue" evidence="1">
    <location>
        <position position="41"/>
    </location>
</feature>
<name>A0A0F8VYS4_9ZZZZ</name>
<dbReference type="InterPro" id="IPR015947">
    <property type="entry name" value="PUA-like_sf"/>
</dbReference>
<accession>A0A0F8VYS4</accession>
<proteinExistence type="predicted"/>
<sequence length="41" mass="4932">MNVLLSIKPKFVEEIKNGNKKYEFRKSLFSKKNLDKIEKVF</sequence>
<comment type="caution">
    <text evidence="1">The sequence shown here is derived from an EMBL/GenBank/DDBJ whole genome shotgun (WGS) entry which is preliminary data.</text>
</comment>
<dbReference type="AlphaFoldDB" id="A0A0F8VYS4"/>
<dbReference type="EMBL" id="LAZR01068500">
    <property type="protein sequence ID" value="KKK49518.1"/>
    <property type="molecule type" value="Genomic_DNA"/>
</dbReference>
<gene>
    <name evidence="1" type="ORF">LCGC14_3134240</name>
</gene>
<evidence type="ECO:0000313" key="1">
    <source>
        <dbReference type="EMBL" id="KKK49518.1"/>
    </source>
</evidence>
<dbReference type="SUPFAM" id="SSF88697">
    <property type="entry name" value="PUA domain-like"/>
    <property type="match status" value="1"/>
</dbReference>
<organism evidence="1">
    <name type="scientific">marine sediment metagenome</name>
    <dbReference type="NCBI Taxonomy" id="412755"/>
    <lineage>
        <taxon>unclassified sequences</taxon>
        <taxon>metagenomes</taxon>
        <taxon>ecological metagenomes</taxon>
    </lineage>
</organism>